<gene>
    <name evidence="3" type="ORF">MNBD_ALPHA01-1771</name>
</gene>
<feature type="domain" description="Double zinc ribbon" evidence="2">
    <location>
        <begin position="20"/>
        <end position="80"/>
    </location>
</feature>
<dbReference type="PANTHER" id="PTHR47505:SF1">
    <property type="entry name" value="DNA UTILIZATION PROTEIN YHGH"/>
    <property type="match status" value="1"/>
</dbReference>
<reference evidence="3" key="1">
    <citation type="submission" date="2018-06" db="EMBL/GenBank/DDBJ databases">
        <authorList>
            <person name="Zhirakovskaya E."/>
        </authorList>
    </citation>
    <scope>NUCLEOTIDE SEQUENCE</scope>
</reference>
<protein>
    <submittedName>
        <fullName evidence="3">Competence protein F homolog, phosphoribosyltransferase domain protein YhgH required for utilization of DNA as sole source of carbon and energy</fullName>
    </submittedName>
</protein>
<dbReference type="Pfam" id="PF18912">
    <property type="entry name" value="DZR_2"/>
    <property type="match status" value="1"/>
</dbReference>
<organism evidence="3">
    <name type="scientific">hydrothermal vent metagenome</name>
    <dbReference type="NCBI Taxonomy" id="652676"/>
    <lineage>
        <taxon>unclassified sequences</taxon>
        <taxon>metagenomes</taxon>
        <taxon>ecological metagenomes</taxon>
    </lineage>
</organism>
<dbReference type="InterPro" id="IPR051910">
    <property type="entry name" value="ComF/GntX_DNA_util-trans"/>
</dbReference>
<keyword evidence="3" id="KW-0328">Glycosyltransferase</keyword>
<comment type="similarity">
    <text evidence="1">Belongs to the ComF/GntX family.</text>
</comment>
<dbReference type="InterPro" id="IPR029057">
    <property type="entry name" value="PRTase-like"/>
</dbReference>
<dbReference type="AlphaFoldDB" id="A0A3B0SB44"/>
<sequence length="250" mass="27640">MGVILKSHLKQHLTGWPARLLNHLLPPRCLSCGAGVQDTGRLCASCWKGLKFLQGPSCACCGHPFDFISEAEGSLCGRCLIKKPSFDLARSALRYDDGSRPIILSFKHGDRTDYADFLGQLLTQVCPPLKPSGAIVIPVPLHKRRLRRRRYNQAMLIGQSFAGKKSLDYIPDMIIRIKHTPPQQGNYGHRKRNLAGAFEFRDSYRDRVRGRTIILVDDVYTTGATAGACARILKAAGAGRVEVLTLARVC</sequence>
<dbReference type="SUPFAM" id="SSF53271">
    <property type="entry name" value="PRTase-like"/>
    <property type="match status" value="1"/>
</dbReference>
<name>A0A3B0SB44_9ZZZZ</name>
<dbReference type="Gene3D" id="3.40.50.2020">
    <property type="match status" value="1"/>
</dbReference>
<dbReference type="InterPro" id="IPR044005">
    <property type="entry name" value="DZR_2"/>
</dbReference>
<accession>A0A3B0SB44</accession>
<evidence type="ECO:0000256" key="1">
    <source>
        <dbReference type="ARBA" id="ARBA00008007"/>
    </source>
</evidence>
<keyword evidence="3" id="KW-0808">Transferase</keyword>
<proteinExistence type="inferred from homology"/>
<dbReference type="CDD" id="cd06223">
    <property type="entry name" value="PRTases_typeI"/>
    <property type="match status" value="1"/>
</dbReference>
<dbReference type="PANTHER" id="PTHR47505">
    <property type="entry name" value="DNA UTILIZATION PROTEIN YHGH"/>
    <property type="match status" value="1"/>
</dbReference>
<evidence type="ECO:0000259" key="2">
    <source>
        <dbReference type="Pfam" id="PF18912"/>
    </source>
</evidence>
<evidence type="ECO:0000313" key="3">
    <source>
        <dbReference type="EMBL" id="VAW03455.1"/>
    </source>
</evidence>
<dbReference type="EMBL" id="UOEJ01000172">
    <property type="protein sequence ID" value="VAW03455.1"/>
    <property type="molecule type" value="Genomic_DNA"/>
</dbReference>
<dbReference type="InterPro" id="IPR000836">
    <property type="entry name" value="PRTase_dom"/>
</dbReference>
<dbReference type="GO" id="GO:0016757">
    <property type="term" value="F:glycosyltransferase activity"/>
    <property type="evidence" value="ECO:0007669"/>
    <property type="project" value="UniProtKB-KW"/>
</dbReference>